<accession>A0ABD6BJG2</accession>
<dbReference type="AlphaFoldDB" id="A0ABD6BJG2"/>
<dbReference type="InterPro" id="IPR000683">
    <property type="entry name" value="Gfo/Idh/MocA-like_OxRdtase_N"/>
</dbReference>
<dbReference type="EMBL" id="JBHUDI010000006">
    <property type="protein sequence ID" value="MFD1564298.1"/>
    <property type="molecule type" value="Genomic_DNA"/>
</dbReference>
<evidence type="ECO:0000313" key="5">
    <source>
        <dbReference type="Proteomes" id="UP001597076"/>
    </source>
</evidence>
<dbReference type="SUPFAM" id="SSF51735">
    <property type="entry name" value="NAD(P)-binding Rossmann-fold domains"/>
    <property type="match status" value="1"/>
</dbReference>
<feature type="domain" description="Gfo/Idh/MocA-like oxidoreductase N-terminal" evidence="2">
    <location>
        <begin position="15"/>
        <end position="130"/>
    </location>
</feature>
<evidence type="ECO:0000259" key="3">
    <source>
        <dbReference type="Pfam" id="PF22725"/>
    </source>
</evidence>
<dbReference type="SUPFAM" id="SSF55347">
    <property type="entry name" value="Glyceraldehyde-3-phosphate dehydrogenase-like, C-terminal domain"/>
    <property type="match status" value="1"/>
</dbReference>
<gene>
    <name evidence="4" type="ORF">ACFR99_12140</name>
</gene>
<dbReference type="RefSeq" id="WP_390287712.1">
    <property type="nucleotide sequence ID" value="NZ_JBHUDI010000006.1"/>
</dbReference>
<name>A0ABD6BJG2_9EURY</name>
<dbReference type="InterPro" id="IPR055170">
    <property type="entry name" value="GFO_IDH_MocA-like_dom"/>
</dbReference>
<keyword evidence="5" id="KW-1185">Reference proteome</keyword>
<dbReference type="Gene3D" id="3.40.50.720">
    <property type="entry name" value="NAD(P)-binding Rossmann-like Domain"/>
    <property type="match status" value="1"/>
</dbReference>
<sequence>MSTDRVADETTDEQLRAGVVGVGSMGENHARVYAELPRVELAGVTDHDDEVADRVATEYDTEATSLETLCERCDVVTVAVPTHAHYETVSTCLEAGVHVLVEKPIAETVQQGRKLAEQAHDAGLVLQVGHIERFNPAVQTVAELVDDLDVISVAAERLGPPIDRVAPGNVIYDLMVHDVDVVGAILDERPHSVAAMGTDDGQYATATIEYDDVVATVTASRVTQKKVRRLTVTARECLVEVDYLEQSVLIHRDSYPEYLADDGQSRYRHESVVERPRVDAGEPLRNELASFVAAVRTGSEPEVTAEDGIEALKTVQLIDRLATGPTDDTDSEQSQGPEVEV</sequence>
<reference evidence="4 5" key="1">
    <citation type="journal article" date="2019" name="Int. J. Syst. Evol. Microbiol.">
        <title>The Global Catalogue of Microorganisms (GCM) 10K type strain sequencing project: providing services to taxonomists for standard genome sequencing and annotation.</title>
        <authorList>
            <consortium name="The Broad Institute Genomics Platform"/>
            <consortium name="The Broad Institute Genome Sequencing Center for Infectious Disease"/>
            <person name="Wu L."/>
            <person name="Ma J."/>
        </authorList>
    </citation>
    <scope>NUCLEOTIDE SEQUENCE [LARGE SCALE GENOMIC DNA]</scope>
    <source>
        <strain evidence="4 5">CGMCC 1.12230</strain>
    </source>
</reference>
<dbReference type="Pfam" id="PF01408">
    <property type="entry name" value="GFO_IDH_MocA"/>
    <property type="match status" value="1"/>
</dbReference>
<feature type="domain" description="GFO/IDH/MocA-like oxidoreductase" evidence="3">
    <location>
        <begin position="166"/>
        <end position="233"/>
    </location>
</feature>
<dbReference type="Pfam" id="PF22725">
    <property type="entry name" value="GFO_IDH_MocA_C3"/>
    <property type="match status" value="1"/>
</dbReference>
<feature type="compositionally biased region" description="Polar residues" evidence="1">
    <location>
        <begin position="332"/>
        <end position="341"/>
    </location>
</feature>
<feature type="region of interest" description="Disordered" evidence="1">
    <location>
        <begin position="321"/>
        <end position="341"/>
    </location>
</feature>
<dbReference type="PANTHER" id="PTHR43377:SF1">
    <property type="entry name" value="BILIVERDIN REDUCTASE A"/>
    <property type="match status" value="1"/>
</dbReference>
<dbReference type="InterPro" id="IPR051450">
    <property type="entry name" value="Gfo/Idh/MocA_Oxidoreductases"/>
</dbReference>
<dbReference type="InterPro" id="IPR036291">
    <property type="entry name" value="NAD(P)-bd_dom_sf"/>
</dbReference>
<dbReference type="Proteomes" id="UP001597076">
    <property type="component" value="Unassembled WGS sequence"/>
</dbReference>
<comment type="caution">
    <text evidence="4">The sequence shown here is derived from an EMBL/GenBank/DDBJ whole genome shotgun (WGS) entry which is preliminary data.</text>
</comment>
<proteinExistence type="predicted"/>
<evidence type="ECO:0000313" key="4">
    <source>
        <dbReference type="EMBL" id="MFD1564298.1"/>
    </source>
</evidence>
<evidence type="ECO:0000256" key="1">
    <source>
        <dbReference type="SAM" id="MobiDB-lite"/>
    </source>
</evidence>
<dbReference type="PANTHER" id="PTHR43377">
    <property type="entry name" value="BILIVERDIN REDUCTASE A"/>
    <property type="match status" value="1"/>
</dbReference>
<protein>
    <submittedName>
        <fullName evidence="4">Gfo/Idh/MocA family oxidoreductase</fullName>
    </submittedName>
</protein>
<dbReference type="Gene3D" id="3.30.360.10">
    <property type="entry name" value="Dihydrodipicolinate Reductase, domain 2"/>
    <property type="match status" value="1"/>
</dbReference>
<evidence type="ECO:0000259" key="2">
    <source>
        <dbReference type="Pfam" id="PF01408"/>
    </source>
</evidence>
<organism evidence="4 5">
    <name type="scientific">Haloarchaeobius amylolyticus</name>
    <dbReference type="NCBI Taxonomy" id="1198296"/>
    <lineage>
        <taxon>Archaea</taxon>
        <taxon>Methanobacteriati</taxon>
        <taxon>Methanobacteriota</taxon>
        <taxon>Stenosarchaea group</taxon>
        <taxon>Halobacteria</taxon>
        <taxon>Halobacteriales</taxon>
        <taxon>Halorubellaceae</taxon>
        <taxon>Haloarchaeobius</taxon>
    </lineage>
</organism>